<dbReference type="EMBL" id="BMAT01007451">
    <property type="protein sequence ID" value="GFR64691.1"/>
    <property type="molecule type" value="Genomic_DNA"/>
</dbReference>
<sequence length="938" mass="107765">MADELKDRLRKRKEPALEAEESTSLCAKRPAKSNAQRAKEHYARLKDSRPEAYSAKLANQKAINERRKNYMKMEASEEEKNQAKEKHRERMREWRKKKAMEVESESSNFGVDKRKTRKDAEKEEERKKKDRERKQRERAQWSKQKHTAEKKKNRDRYYAKKTQSSKNVCNSEEQEEEQARTLNARRQAVFRVNQALPKNLNMRQQTLDDLLTRQPTTKQGTTTSTTAAILKSNLGNKEENRAFKRLIAKKLQFMPTKSVSALDVKKLMGMKTNHIVSKSKQSINRFKSQIKNPSAVEVLKFFNENSRILPLKRGAAKMAKRILEKPLVELYNLYLKSHAKVSFAFFCKNRPKSIKTHLSMKLNQALCEVCENLNLKLKALGSMEVGRTPFEVQKNMMCPTDKYFKKKCIEGKCQECGARKLREVIKTEDLEKEVEYKEWSWKDVNRDGGVVKKKALVVRRDTGVEVFEKLIKALETFPQHSFNASWQYEQYLKKKKNLKAGELMGTLDFAENFRCQNQDEAQSAHWNYLQATLHPIVLNYKCSCSATTTEAVIVVSDDLKHDHVAVQCFTEAALKYISDATDSQFHRFIQFTDGCAAQYKSKQPFLDIQRCKSLFGVSTERHFFGSRHGKNPSDGEAAVVKSAAMRAIKCRREIIQNAADLFSFGERKLTKGQNGTECQHYKRKFLFVSKEEILAKRAIVPIAQAIPGTRSIHAIQSWEEGNLLRHRKLSCFCESCERNQDGCCNSSHTDEWQYFQGNSKLKPNEPTPTATLKGPDEDQRDLHPDVSISTSTMENLHSSLFSNDVLQEIGNISLSTSTVEILKTAVSLEEPEASAISEPEASAISEPELMSSTPKKDNPYTVGTYVMVTVYGAKKEQTQFNGIIQNFSDGLFEVKFMERRGNAYIWPEKEDITHVPIYDLVKPLQPPMLVGRGRYVFF</sequence>
<evidence type="ECO:0000256" key="1">
    <source>
        <dbReference type="SAM" id="MobiDB-lite"/>
    </source>
</evidence>
<accession>A0AAV4EW11</accession>
<feature type="compositionally biased region" description="Basic and acidic residues" evidence="1">
    <location>
        <begin position="37"/>
        <end position="50"/>
    </location>
</feature>
<feature type="compositionally biased region" description="Basic and acidic residues" evidence="1">
    <location>
        <begin position="118"/>
        <end position="158"/>
    </location>
</feature>
<proteinExistence type="predicted"/>
<feature type="region of interest" description="Disordered" evidence="1">
    <location>
        <begin position="833"/>
        <end position="856"/>
    </location>
</feature>
<feature type="compositionally biased region" description="Basic and acidic residues" evidence="1">
    <location>
        <begin position="74"/>
        <end position="92"/>
    </location>
</feature>
<protein>
    <submittedName>
        <fullName evidence="2">Uncharacterized protein</fullName>
    </submittedName>
</protein>
<feature type="compositionally biased region" description="Low complexity" evidence="1">
    <location>
        <begin position="833"/>
        <end position="848"/>
    </location>
</feature>
<dbReference type="PANTHER" id="PTHR46601:SF1">
    <property type="entry name" value="ADF-H DOMAIN-CONTAINING PROTEIN"/>
    <property type="match status" value="1"/>
</dbReference>
<dbReference type="AlphaFoldDB" id="A0AAV4EW11"/>
<name>A0AAV4EW11_9GAST</name>
<feature type="region of interest" description="Disordered" evidence="1">
    <location>
        <begin position="1"/>
        <end position="180"/>
    </location>
</feature>
<dbReference type="Proteomes" id="UP000762676">
    <property type="component" value="Unassembled WGS sequence"/>
</dbReference>
<feature type="region of interest" description="Disordered" evidence="1">
    <location>
        <begin position="757"/>
        <end position="781"/>
    </location>
</feature>
<organism evidence="2 3">
    <name type="scientific">Elysia marginata</name>
    <dbReference type="NCBI Taxonomy" id="1093978"/>
    <lineage>
        <taxon>Eukaryota</taxon>
        <taxon>Metazoa</taxon>
        <taxon>Spiralia</taxon>
        <taxon>Lophotrochozoa</taxon>
        <taxon>Mollusca</taxon>
        <taxon>Gastropoda</taxon>
        <taxon>Heterobranchia</taxon>
        <taxon>Euthyneura</taxon>
        <taxon>Panpulmonata</taxon>
        <taxon>Sacoglossa</taxon>
        <taxon>Placobranchoidea</taxon>
        <taxon>Plakobranchidae</taxon>
        <taxon>Elysia</taxon>
    </lineage>
</organism>
<evidence type="ECO:0000313" key="3">
    <source>
        <dbReference type="Proteomes" id="UP000762676"/>
    </source>
</evidence>
<comment type="caution">
    <text evidence="2">The sequence shown here is derived from an EMBL/GenBank/DDBJ whole genome shotgun (WGS) entry which is preliminary data.</text>
</comment>
<keyword evidence="3" id="KW-1185">Reference proteome</keyword>
<evidence type="ECO:0000313" key="2">
    <source>
        <dbReference type="EMBL" id="GFR64691.1"/>
    </source>
</evidence>
<reference evidence="2 3" key="1">
    <citation type="journal article" date="2021" name="Elife">
        <title>Chloroplast acquisition without the gene transfer in kleptoplastic sea slugs, Plakobranchus ocellatus.</title>
        <authorList>
            <person name="Maeda T."/>
            <person name="Takahashi S."/>
            <person name="Yoshida T."/>
            <person name="Shimamura S."/>
            <person name="Takaki Y."/>
            <person name="Nagai Y."/>
            <person name="Toyoda A."/>
            <person name="Suzuki Y."/>
            <person name="Arimoto A."/>
            <person name="Ishii H."/>
            <person name="Satoh N."/>
            <person name="Nishiyama T."/>
            <person name="Hasebe M."/>
            <person name="Maruyama T."/>
            <person name="Minagawa J."/>
            <person name="Obokata J."/>
            <person name="Shigenobu S."/>
        </authorList>
    </citation>
    <scope>NUCLEOTIDE SEQUENCE [LARGE SCALE GENOMIC DNA]</scope>
</reference>
<gene>
    <name evidence="2" type="ORF">ElyMa_003638800</name>
</gene>
<dbReference type="PANTHER" id="PTHR46601">
    <property type="entry name" value="ULP_PROTEASE DOMAIN-CONTAINING PROTEIN"/>
    <property type="match status" value="1"/>
</dbReference>
<feature type="compositionally biased region" description="Polar residues" evidence="1">
    <location>
        <begin position="161"/>
        <end position="171"/>
    </location>
</feature>